<reference evidence="4" key="1">
    <citation type="submission" date="2024-06" db="EMBL/GenBank/DDBJ databases">
        <authorList>
            <person name="Ryan C."/>
        </authorList>
    </citation>
    <scope>NUCLEOTIDE SEQUENCE [LARGE SCALE GENOMIC DNA]</scope>
</reference>
<dbReference type="Pfam" id="PF03108">
    <property type="entry name" value="DBD_Tnp_Mut"/>
    <property type="match status" value="1"/>
</dbReference>
<accession>A0ABC8Z836</accession>
<dbReference type="AlphaFoldDB" id="A0ABC8Z836"/>
<feature type="region of interest" description="Disordered" evidence="1">
    <location>
        <begin position="397"/>
        <end position="431"/>
    </location>
</feature>
<feature type="domain" description="Transposase MuDR plant" evidence="2">
    <location>
        <begin position="258"/>
        <end position="320"/>
    </location>
</feature>
<feature type="compositionally biased region" description="Basic residues" evidence="1">
    <location>
        <begin position="405"/>
        <end position="414"/>
    </location>
</feature>
<evidence type="ECO:0000259" key="2">
    <source>
        <dbReference type="Pfam" id="PF03108"/>
    </source>
</evidence>
<evidence type="ECO:0000313" key="4">
    <source>
        <dbReference type="Proteomes" id="UP001497457"/>
    </source>
</evidence>
<dbReference type="Proteomes" id="UP001497457">
    <property type="component" value="Chromosome 18b"/>
</dbReference>
<reference evidence="3 4" key="2">
    <citation type="submission" date="2024-10" db="EMBL/GenBank/DDBJ databases">
        <authorList>
            <person name="Ryan C."/>
        </authorList>
    </citation>
    <scope>NUCLEOTIDE SEQUENCE [LARGE SCALE GENOMIC DNA]</scope>
</reference>
<name>A0ABC8Z836_9POAL</name>
<proteinExistence type="predicted"/>
<feature type="compositionally biased region" description="Low complexity" evidence="1">
    <location>
        <begin position="416"/>
        <end position="425"/>
    </location>
</feature>
<gene>
    <name evidence="3" type="ORF">URODEC1_LOCUS42463</name>
</gene>
<evidence type="ECO:0000256" key="1">
    <source>
        <dbReference type="SAM" id="MobiDB-lite"/>
    </source>
</evidence>
<evidence type="ECO:0000313" key="3">
    <source>
        <dbReference type="EMBL" id="CAL4957308.1"/>
    </source>
</evidence>
<keyword evidence="4" id="KW-1185">Reference proteome</keyword>
<dbReference type="EMBL" id="OZ075128">
    <property type="protein sequence ID" value="CAL4957308.1"/>
    <property type="molecule type" value="Genomic_DNA"/>
</dbReference>
<protein>
    <recommendedName>
        <fullName evidence="2">Transposase MuDR plant domain-containing protein</fullName>
    </recommendedName>
</protein>
<organism evidence="3 4">
    <name type="scientific">Urochloa decumbens</name>
    <dbReference type="NCBI Taxonomy" id="240449"/>
    <lineage>
        <taxon>Eukaryota</taxon>
        <taxon>Viridiplantae</taxon>
        <taxon>Streptophyta</taxon>
        <taxon>Embryophyta</taxon>
        <taxon>Tracheophyta</taxon>
        <taxon>Spermatophyta</taxon>
        <taxon>Magnoliopsida</taxon>
        <taxon>Liliopsida</taxon>
        <taxon>Poales</taxon>
        <taxon>Poaceae</taxon>
        <taxon>PACMAD clade</taxon>
        <taxon>Panicoideae</taxon>
        <taxon>Panicodae</taxon>
        <taxon>Paniceae</taxon>
        <taxon>Melinidinae</taxon>
        <taxon>Urochloa</taxon>
    </lineage>
</organism>
<dbReference type="InterPro" id="IPR004332">
    <property type="entry name" value="Transposase_MuDR"/>
</dbReference>
<sequence length="497" mass="55343">MDPSQSFKIPPEVVIDVTSFSTIEDGRAVYRKGKILEWWVDSEEYSIIDMEEDVSKHFTWASHQEANFWFANQNGDTTRLATDQELLSLLRASKFVKFIMTVDRCEHVDVAVNGTQMADNELQIQGMGNELQVDVNNERDLLHVPSRAVAAEYEGQEWADEPELGVTAAGPPRVEEEEEEHYMEPGFDPEGDDPIGADEEWRYFKQQQQKEKRTVERNRVQKVYEGQDPDVVPSDEATMVGEAYVAQTTYDRDNPEIKKGSTFVDKAAFKLVIKQYAITREFQTFVEHSDKVRYRARCADSNCEWKVHAKKLRGCPTFMVYDVSQEKGGLTNAKDASSLGILRRGAMSHLLNLVLNYHLHLLPNQSELKFLLFLYSLAFALHNDLVTLLLCRKRKGEAGTSKQPASKKSKKGGAKKGAAASTSTSLVPQPPGTPITCTSIVVEAPVSPGPTTRLMAASISTLTNSPSTPVSPGPTTRRMAAMLDISPGGIARRVIIG</sequence>